<evidence type="ECO:0000313" key="18">
    <source>
        <dbReference type="EMBL" id="KAJ8044162.1"/>
    </source>
</evidence>
<name>A0A9Q1CF26_HOLLE</name>
<dbReference type="EMBL" id="JAIZAY010000004">
    <property type="protein sequence ID" value="KAJ8044162.1"/>
    <property type="molecule type" value="Genomic_DNA"/>
</dbReference>
<evidence type="ECO:0000256" key="8">
    <source>
        <dbReference type="ARBA" id="ARBA00023069"/>
    </source>
</evidence>
<dbReference type="OrthoDB" id="5980076at2759"/>
<feature type="transmembrane region" description="Helical" evidence="16">
    <location>
        <begin position="136"/>
        <end position="162"/>
    </location>
</feature>
<keyword evidence="7" id="KW-0297">G-protein coupled receptor</keyword>
<keyword evidence="3" id="KW-0217">Developmental protein</keyword>
<evidence type="ECO:0000256" key="15">
    <source>
        <dbReference type="SAM" id="MobiDB-lite"/>
    </source>
</evidence>
<evidence type="ECO:0000256" key="3">
    <source>
        <dbReference type="ARBA" id="ARBA00022473"/>
    </source>
</evidence>
<sequence length="167" mass="19345">MAYHRSVVVNYWFVFLVGVWLVAISIAIPPILGWSHIIYSKYQYACSVTPKGAGFGYSLFLFFLGFLFPFLTMSFIYLKIFVEAKRLIERMHPKRDNDVESSQPMKESTPSKEDSTPSKEKEEKNKEKWVLDEKRIANTGIVVIASYAVCWVPVFMVMLFHLEGTQR</sequence>
<evidence type="ECO:0000256" key="9">
    <source>
        <dbReference type="ARBA" id="ARBA00023136"/>
    </source>
</evidence>
<keyword evidence="12" id="KW-0325">Glycoprotein</keyword>
<feature type="compositionally biased region" description="Basic and acidic residues" evidence="15">
    <location>
        <begin position="109"/>
        <end position="126"/>
    </location>
</feature>
<keyword evidence="13" id="KW-0807">Transducer</keyword>
<accession>A0A9Q1CF26</accession>
<keyword evidence="19" id="KW-1185">Reference proteome</keyword>
<dbReference type="PANTHER" id="PTHR22752">
    <property type="entry name" value="G PROTEIN-COUPLED RECEPTOR"/>
    <property type="match status" value="1"/>
</dbReference>
<evidence type="ECO:0000313" key="19">
    <source>
        <dbReference type="Proteomes" id="UP001152320"/>
    </source>
</evidence>
<feature type="transmembrane region" description="Helical" evidence="16">
    <location>
        <begin position="59"/>
        <end position="82"/>
    </location>
</feature>
<feature type="region of interest" description="Disordered" evidence="15">
    <location>
        <begin position="95"/>
        <end position="126"/>
    </location>
</feature>
<evidence type="ECO:0000256" key="6">
    <source>
        <dbReference type="ARBA" id="ARBA00022989"/>
    </source>
</evidence>
<keyword evidence="6 16" id="KW-1133">Transmembrane helix</keyword>
<keyword evidence="11 18" id="KW-0675">Receptor</keyword>
<evidence type="ECO:0000256" key="12">
    <source>
        <dbReference type="ARBA" id="ARBA00023180"/>
    </source>
</evidence>
<evidence type="ECO:0000256" key="14">
    <source>
        <dbReference type="ARBA" id="ARBA00023273"/>
    </source>
</evidence>
<evidence type="ECO:0000259" key="17">
    <source>
        <dbReference type="PROSITE" id="PS50262"/>
    </source>
</evidence>
<dbReference type="InterPro" id="IPR017452">
    <property type="entry name" value="GPCR_Rhodpsn_7TM"/>
</dbReference>
<gene>
    <name evidence="18" type="ORF">HOLleu_11546</name>
</gene>
<dbReference type="SUPFAM" id="SSF81321">
    <property type="entry name" value="Family A G protein-coupled receptor-like"/>
    <property type="match status" value="1"/>
</dbReference>
<evidence type="ECO:0000256" key="16">
    <source>
        <dbReference type="SAM" id="Phobius"/>
    </source>
</evidence>
<protein>
    <submittedName>
        <fullName evidence="18">5-hydroxytryptamine receptor 7</fullName>
    </submittedName>
</protein>
<evidence type="ECO:0000256" key="10">
    <source>
        <dbReference type="ARBA" id="ARBA00023157"/>
    </source>
</evidence>
<keyword evidence="14" id="KW-0966">Cell projection</keyword>
<dbReference type="PROSITE" id="PS50262">
    <property type="entry name" value="G_PROTEIN_RECEP_F1_2"/>
    <property type="match status" value="1"/>
</dbReference>
<reference evidence="18" key="1">
    <citation type="submission" date="2021-10" db="EMBL/GenBank/DDBJ databases">
        <title>Tropical sea cucumber genome reveals ecological adaptation and Cuvierian tubules defense mechanism.</title>
        <authorList>
            <person name="Chen T."/>
        </authorList>
    </citation>
    <scope>NUCLEOTIDE SEQUENCE</scope>
    <source>
        <strain evidence="18">Nanhai2018</strain>
        <tissue evidence="18">Muscle</tissue>
    </source>
</reference>
<keyword evidence="10" id="KW-1015">Disulfide bond</keyword>
<keyword evidence="8" id="KW-0969">Cilium</keyword>
<dbReference type="Pfam" id="PF00001">
    <property type="entry name" value="7tm_1"/>
    <property type="match status" value="1"/>
</dbReference>
<evidence type="ECO:0000256" key="13">
    <source>
        <dbReference type="ARBA" id="ARBA00023224"/>
    </source>
</evidence>
<comment type="subcellular location">
    <subcellularLocation>
        <location evidence="2">Cell membrane</location>
        <topology evidence="2">Multi-pass membrane protein</topology>
    </subcellularLocation>
    <subcellularLocation>
        <location evidence="1">Cell projection</location>
        <location evidence="1">Cilium membrane</location>
    </subcellularLocation>
</comment>
<evidence type="ECO:0000256" key="11">
    <source>
        <dbReference type="ARBA" id="ARBA00023170"/>
    </source>
</evidence>
<comment type="caution">
    <text evidence="18">The sequence shown here is derived from an EMBL/GenBank/DDBJ whole genome shotgun (WGS) entry which is preliminary data.</text>
</comment>
<keyword evidence="5 16" id="KW-0812">Transmembrane</keyword>
<evidence type="ECO:0000256" key="7">
    <source>
        <dbReference type="ARBA" id="ARBA00023040"/>
    </source>
</evidence>
<dbReference type="CDD" id="cd00637">
    <property type="entry name" value="7tm_classA_rhodopsin-like"/>
    <property type="match status" value="1"/>
</dbReference>
<dbReference type="PRINTS" id="PR00237">
    <property type="entry name" value="GPCRRHODOPSN"/>
</dbReference>
<keyword evidence="9 16" id="KW-0472">Membrane</keyword>
<feature type="transmembrane region" description="Helical" evidence="16">
    <location>
        <begin position="12"/>
        <end position="39"/>
    </location>
</feature>
<keyword evidence="4" id="KW-1003">Cell membrane</keyword>
<feature type="domain" description="G-protein coupled receptors family 1 profile" evidence="17">
    <location>
        <begin position="1"/>
        <end position="167"/>
    </location>
</feature>
<dbReference type="GO" id="GO:0005768">
    <property type="term" value="C:endosome"/>
    <property type="evidence" value="ECO:0007669"/>
    <property type="project" value="TreeGrafter"/>
</dbReference>
<dbReference type="AlphaFoldDB" id="A0A9Q1CF26"/>
<dbReference type="GO" id="GO:0060170">
    <property type="term" value="C:ciliary membrane"/>
    <property type="evidence" value="ECO:0007669"/>
    <property type="project" value="UniProtKB-SubCell"/>
</dbReference>
<evidence type="ECO:0000256" key="5">
    <source>
        <dbReference type="ARBA" id="ARBA00022692"/>
    </source>
</evidence>
<organism evidence="18 19">
    <name type="scientific">Holothuria leucospilota</name>
    <name type="common">Black long sea cucumber</name>
    <name type="synonym">Mertensiothuria leucospilota</name>
    <dbReference type="NCBI Taxonomy" id="206669"/>
    <lineage>
        <taxon>Eukaryota</taxon>
        <taxon>Metazoa</taxon>
        <taxon>Echinodermata</taxon>
        <taxon>Eleutherozoa</taxon>
        <taxon>Echinozoa</taxon>
        <taxon>Holothuroidea</taxon>
        <taxon>Aspidochirotacea</taxon>
        <taxon>Aspidochirotida</taxon>
        <taxon>Holothuriidae</taxon>
        <taxon>Holothuria</taxon>
    </lineage>
</organism>
<proteinExistence type="predicted"/>
<dbReference type="GO" id="GO:0004930">
    <property type="term" value="F:G protein-coupled receptor activity"/>
    <property type="evidence" value="ECO:0007669"/>
    <property type="project" value="UniProtKB-KW"/>
</dbReference>
<evidence type="ECO:0000256" key="4">
    <source>
        <dbReference type="ARBA" id="ARBA00022475"/>
    </source>
</evidence>
<dbReference type="InterPro" id="IPR000276">
    <property type="entry name" value="GPCR_Rhodpsn"/>
</dbReference>
<evidence type="ECO:0000256" key="1">
    <source>
        <dbReference type="ARBA" id="ARBA00004309"/>
    </source>
</evidence>
<evidence type="ECO:0000256" key="2">
    <source>
        <dbReference type="ARBA" id="ARBA00004651"/>
    </source>
</evidence>
<dbReference type="Gene3D" id="1.20.1070.10">
    <property type="entry name" value="Rhodopsin 7-helix transmembrane proteins"/>
    <property type="match status" value="1"/>
</dbReference>
<dbReference type="PANTHER" id="PTHR22752:SF10">
    <property type="entry name" value="G-PROTEIN COUPLED RECEPTOR 161"/>
    <property type="match status" value="1"/>
</dbReference>
<dbReference type="Proteomes" id="UP001152320">
    <property type="component" value="Chromosome 4"/>
</dbReference>